<dbReference type="CDD" id="cd00609">
    <property type="entry name" value="AAT_like"/>
    <property type="match status" value="1"/>
</dbReference>
<evidence type="ECO:0000256" key="4">
    <source>
        <dbReference type="ARBA" id="ARBA00022679"/>
    </source>
</evidence>
<evidence type="ECO:0000259" key="7">
    <source>
        <dbReference type="Pfam" id="PF00155"/>
    </source>
</evidence>
<name>A0ABQ5QZ03_9ACTN</name>
<dbReference type="Pfam" id="PF00155">
    <property type="entry name" value="Aminotran_1_2"/>
    <property type="match status" value="1"/>
</dbReference>
<dbReference type="PANTHER" id="PTHR46383">
    <property type="entry name" value="ASPARTATE AMINOTRANSFERASE"/>
    <property type="match status" value="1"/>
</dbReference>
<dbReference type="GO" id="GO:0008483">
    <property type="term" value="F:transaminase activity"/>
    <property type="evidence" value="ECO:0007669"/>
    <property type="project" value="UniProtKB-KW"/>
</dbReference>
<evidence type="ECO:0000313" key="8">
    <source>
        <dbReference type="EMBL" id="GLH99776.1"/>
    </source>
</evidence>
<sequence>MTAPSPTAVPTRAGVVVMSTGDVRVPVYAPAAQPCPHLADQPYQPPAGTPDLLAAIADRAGLGVGIGNVVVAPGARVAILAALRSILTPDRREVLLPAPYWSSYPWLIEAAGGAPVALAGRVGSADLDNQSLDAHLTDRTAAIVVNSPRNPDGAVATLDTLRELVDWAERRGVVLLADEVYRGVPLGPAAPSVLDVRPDPGERCVVVDGLSKSHALAGLRIGWTLASTTRADAIAAICSHLVGSTCTAAQAIAAAALTSGEGVRAGLRAALTRNLDSTLAAVSTWPGVSAVRPAGGIFVFADIRRWLAGPAPESARREPVGWLRDRHGVQVVDGAAFGAPGHIRLSFALPTDDLDDGLRRLGRAFAAGRAAPCPEGTS</sequence>
<comment type="cofactor">
    <cofactor evidence="1 6">
        <name>pyridoxal 5'-phosphate</name>
        <dbReference type="ChEBI" id="CHEBI:597326"/>
    </cofactor>
</comment>
<dbReference type="PANTHER" id="PTHR46383:SF1">
    <property type="entry name" value="ASPARTATE AMINOTRANSFERASE"/>
    <property type="match status" value="1"/>
</dbReference>
<dbReference type="EC" id="2.6.1.-" evidence="6"/>
<evidence type="ECO:0000256" key="6">
    <source>
        <dbReference type="RuleBase" id="RU000481"/>
    </source>
</evidence>
<comment type="caution">
    <text evidence="8">The sequence shown here is derived from an EMBL/GenBank/DDBJ whole genome shotgun (WGS) entry which is preliminary data.</text>
</comment>
<comment type="similarity">
    <text evidence="2 6">Belongs to the class-I pyridoxal-phosphate-dependent aminotransferase family.</text>
</comment>
<dbReference type="InterPro" id="IPR015422">
    <property type="entry name" value="PyrdxlP-dep_Trfase_small"/>
</dbReference>
<evidence type="ECO:0000256" key="5">
    <source>
        <dbReference type="ARBA" id="ARBA00022898"/>
    </source>
</evidence>
<evidence type="ECO:0000313" key="9">
    <source>
        <dbReference type="Proteomes" id="UP001144280"/>
    </source>
</evidence>
<dbReference type="InterPro" id="IPR004839">
    <property type="entry name" value="Aminotransferase_I/II_large"/>
</dbReference>
<evidence type="ECO:0000256" key="2">
    <source>
        <dbReference type="ARBA" id="ARBA00007441"/>
    </source>
</evidence>
<accession>A0ABQ5QZ03</accession>
<dbReference type="Proteomes" id="UP001144280">
    <property type="component" value="Unassembled WGS sequence"/>
</dbReference>
<keyword evidence="9" id="KW-1185">Reference proteome</keyword>
<dbReference type="InterPro" id="IPR015424">
    <property type="entry name" value="PyrdxlP-dep_Trfase"/>
</dbReference>
<dbReference type="InterPro" id="IPR050596">
    <property type="entry name" value="AspAT/PAT-like"/>
</dbReference>
<dbReference type="RefSeq" id="WP_281899667.1">
    <property type="nucleotide sequence ID" value="NZ_BSDI01000027.1"/>
</dbReference>
<dbReference type="InterPro" id="IPR004838">
    <property type="entry name" value="NHTrfase_class1_PyrdxlP-BS"/>
</dbReference>
<gene>
    <name evidence="8" type="primary">aspC_1</name>
    <name evidence="8" type="ORF">Pa4123_50520</name>
</gene>
<protein>
    <recommendedName>
        <fullName evidence="6">Aminotransferase</fullName>
        <ecNumber evidence="6">2.6.1.-</ecNumber>
    </recommendedName>
</protein>
<keyword evidence="4 6" id="KW-0808">Transferase</keyword>
<proteinExistence type="inferred from homology"/>
<dbReference type="PROSITE" id="PS00105">
    <property type="entry name" value="AA_TRANSFER_CLASS_1"/>
    <property type="match status" value="1"/>
</dbReference>
<keyword evidence="5" id="KW-0663">Pyridoxal phosphate</keyword>
<dbReference type="InterPro" id="IPR015421">
    <property type="entry name" value="PyrdxlP-dep_Trfase_major"/>
</dbReference>
<keyword evidence="3 6" id="KW-0032">Aminotransferase</keyword>
<dbReference type="EMBL" id="BSDI01000027">
    <property type="protein sequence ID" value="GLH99776.1"/>
    <property type="molecule type" value="Genomic_DNA"/>
</dbReference>
<dbReference type="Gene3D" id="3.40.640.10">
    <property type="entry name" value="Type I PLP-dependent aspartate aminotransferase-like (Major domain)"/>
    <property type="match status" value="1"/>
</dbReference>
<evidence type="ECO:0000256" key="3">
    <source>
        <dbReference type="ARBA" id="ARBA00022576"/>
    </source>
</evidence>
<dbReference type="SUPFAM" id="SSF53383">
    <property type="entry name" value="PLP-dependent transferases"/>
    <property type="match status" value="1"/>
</dbReference>
<dbReference type="Gene3D" id="3.90.1150.10">
    <property type="entry name" value="Aspartate Aminotransferase, domain 1"/>
    <property type="match status" value="1"/>
</dbReference>
<feature type="domain" description="Aminotransferase class I/classII large" evidence="7">
    <location>
        <begin position="43"/>
        <end position="361"/>
    </location>
</feature>
<evidence type="ECO:0000256" key="1">
    <source>
        <dbReference type="ARBA" id="ARBA00001933"/>
    </source>
</evidence>
<reference evidence="8" key="1">
    <citation type="submission" date="2022-12" db="EMBL/GenBank/DDBJ databases">
        <title>New Phytohabitans aurantiacus sp. RD004123 nov., an actinomycete isolated from soil.</title>
        <authorList>
            <person name="Triningsih D.W."/>
            <person name="Harunari E."/>
            <person name="Igarashi Y."/>
        </authorList>
    </citation>
    <scope>NUCLEOTIDE SEQUENCE</scope>
    <source>
        <strain evidence="8">RD004123</strain>
    </source>
</reference>
<organism evidence="8 9">
    <name type="scientific">Phytohabitans aurantiacus</name>
    <dbReference type="NCBI Taxonomy" id="3016789"/>
    <lineage>
        <taxon>Bacteria</taxon>
        <taxon>Bacillati</taxon>
        <taxon>Actinomycetota</taxon>
        <taxon>Actinomycetes</taxon>
        <taxon>Micromonosporales</taxon>
        <taxon>Micromonosporaceae</taxon>
    </lineage>
</organism>